<dbReference type="EMBL" id="WJBH02000002">
    <property type="protein sequence ID" value="KAI9562491.1"/>
    <property type="molecule type" value="Genomic_DNA"/>
</dbReference>
<accession>A0AAD5KXK4</accession>
<keyword evidence="2" id="KW-1185">Reference proteome</keyword>
<name>A0AAD5KXK4_9CRUS</name>
<dbReference type="Proteomes" id="UP000820818">
    <property type="component" value="Linkage Group LG2"/>
</dbReference>
<reference evidence="1 2" key="1">
    <citation type="submission" date="2022-05" db="EMBL/GenBank/DDBJ databases">
        <title>A multi-omics perspective on studying reproductive biology in Daphnia sinensis.</title>
        <authorList>
            <person name="Jia J."/>
        </authorList>
    </citation>
    <scope>NUCLEOTIDE SEQUENCE [LARGE SCALE GENOMIC DNA]</scope>
    <source>
        <strain evidence="1 2">WSL</strain>
    </source>
</reference>
<evidence type="ECO:0000313" key="1">
    <source>
        <dbReference type="EMBL" id="KAI9562491.1"/>
    </source>
</evidence>
<sequence length="233" mass="26152">MKRWFITAGAPSHSPRKSRVVEVICTRLSILITSPQKAPYILRYAKIVQRYNEIRNRVMGCPQIIERTGVSLYQINETTLSLWLKDRTRYSEIQLLLQGANLCTPPILSATALPPSKSLEVLSAAGETPVNPMIFAEPSDCTGLAKVRQHEIRIPTLGEANSELEAAVTIQDESQPPKKISRTTQWRKRAKELKGDAAQVKKPRKEYSCTKCHMLMSSDGHTQFKGKRFCSAS</sequence>
<comment type="caution">
    <text evidence="1">The sequence shown here is derived from an EMBL/GenBank/DDBJ whole genome shotgun (WGS) entry which is preliminary data.</text>
</comment>
<evidence type="ECO:0000313" key="2">
    <source>
        <dbReference type="Proteomes" id="UP000820818"/>
    </source>
</evidence>
<protein>
    <submittedName>
        <fullName evidence="1">Uncharacterized protein</fullName>
    </submittedName>
</protein>
<gene>
    <name evidence="1" type="ORF">GHT06_009928</name>
</gene>
<dbReference type="AlphaFoldDB" id="A0AAD5KXK4"/>
<organism evidence="1 2">
    <name type="scientific">Daphnia sinensis</name>
    <dbReference type="NCBI Taxonomy" id="1820382"/>
    <lineage>
        <taxon>Eukaryota</taxon>
        <taxon>Metazoa</taxon>
        <taxon>Ecdysozoa</taxon>
        <taxon>Arthropoda</taxon>
        <taxon>Crustacea</taxon>
        <taxon>Branchiopoda</taxon>
        <taxon>Diplostraca</taxon>
        <taxon>Cladocera</taxon>
        <taxon>Anomopoda</taxon>
        <taxon>Daphniidae</taxon>
        <taxon>Daphnia</taxon>
        <taxon>Daphnia similis group</taxon>
    </lineage>
</organism>
<proteinExistence type="predicted"/>